<dbReference type="OMA" id="TRRCRTF"/>
<dbReference type="AlphaFoldDB" id="A0A2H3JFD6"/>
<dbReference type="OrthoDB" id="3251728at2759"/>
<sequence>PTTNPIPFPSPPLLYTPLPVPVAPPADYYRERRRSDGNLPPLAWYPAYPTFLPQYVQQPPPAHQLHPILNGESSGGPTVYFDLSLNTFSPIRISAPGQTTGVPLSLDELKQHATHPGIKHMTIKCDIIPQWPIKLEAQRQQSHFLAVPSTSDGPITVGDVLLAIHRSLQRQITHVDWARLSQSETTAVARAYTRRCRTFPSAVAFEKSQGVRQVDYLRDNFIFKGLV</sequence>
<proteinExistence type="predicted"/>
<reference evidence="2 3" key="1">
    <citation type="journal article" date="2012" name="Science">
        <title>The Paleozoic origin of enzymatic lignin decomposition reconstructed from 31 fungal genomes.</title>
        <authorList>
            <person name="Floudas D."/>
            <person name="Binder M."/>
            <person name="Riley R."/>
            <person name="Barry K."/>
            <person name="Blanchette R.A."/>
            <person name="Henrissat B."/>
            <person name="Martinez A.T."/>
            <person name="Otillar R."/>
            <person name="Spatafora J.W."/>
            <person name="Yadav J.S."/>
            <person name="Aerts A."/>
            <person name="Benoit I."/>
            <person name="Boyd A."/>
            <person name="Carlson A."/>
            <person name="Copeland A."/>
            <person name="Coutinho P.M."/>
            <person name="de Vries R.P."/>
            <person name="Ferreira P."/>
            <person name="Findley K."/>
            <person name="Foster B."/>
            <person name="Gaskell J."/>
            <person name="Glotzer D."/>
            <person name="Gorecki P."/>
            <person name="Heitman J."/>
            <person name="Hesse C."/>
            <person name="Hori C."/>
            <person name="Igarashi K."/>
            <person name="Jurgens J.A."/>
            <person name="Kallen N."/>
            <person name="Kersten P."/>
            <person name="Kohler A."/>
            <person name="Kuees U."/>
            <person name="Kumar T.K.A."/>
            <person name="Kuo A."/>
            <person name="LaButti K."/>
            <person name="Larrondo L.F."/>
            <person name="Lindquist E."/>
            <person name="Ling A."/>
            <person name="Lombard V."/>
            <person name="Lucas S."/>
            <person name="Lundell T."/>
            <person name="Martin R."/>
            <person name="McLaughlin D.J."/>
            <person name="Morgenstern I."/>
            <person name="Morin E."/>
            <person name="Murat C."/>
            <person name="Nagy L.G."/>
            <person name="Nolan M."/>
            <person name="Ohm R.A."/>
            <person name="Patyshakuliyeva A."/>
            <person name="Rokas A."/>
            <person name="Ruiz-Duenas F.J."/>
            <person name="Sabat G."/>
            <person name="Salamov A."/>
            <person name="Samejima M."/>
            <person name="Schmutz J."/>
            <person name="Slot J.C."/>
            <person name="St John F."/>
            <person name="Stenlid J."/>
            <person name="Sun H."/>
            <person name="Sun S."/>
            <person name="Syed K."/>
            <person name="Tsang A."/>
            <person name="Wiebenga A."/>
            <person name="Young D."/>
            <person name="Pisabarro A."/>
            <person name="Eastwood D.C."/>
            <person name="Martin F."/>
            <person name="Cullen D."/>
            <person name="Grigoriev I.V."/>
            <person name="Hibbett D.S."/>
        </authorList>
    </citation>
    <scope>NUCLEOTIDE SEQUENCE [LARGE SCALE GENOMIC DNA]</scope>
    <source>
        <strain evidence="2 3">MD-104</strain>
    </source>
</reference>
<feature type="domain" description="DUF6699" evidence="1">
    <location>
        <begin position="80"/>
        <end position="226"/>
    </location>
</feature>
<dbReference type="Proteomes" id="UP000218811">
    <property type="component" value="Unassembled WGS sequence"/>
</dbReference>
<evidence type="ECO:0000259" key="1">
    <source>
        <dbReference type="Pfam" id="PF20415"/>
    </source>
</evidence>
<keyword evidence="3" id="KW-1185">Reference proteome</keyword>
<protein>
    <recommendedName>
        <fullName evidence="1">DUF6699 domain-containing protein</fullName>
    </recommendedName>
</protein>
<dbReference type="InterPro" id="IPR046522">
    <property type="entry name" value="DUF6699"/>
</dbReference>
<dbReference type="EMBL" id="KB468113">
    <property type="protein sequence ID" value="PCH40932.1"/>
    <property type="molecule type" value="Genomic_DNA"/>
</dbReference>
<dbReference type="STRING" id="742152.A0A2H3JFD6"/>
<feature type="non-terminal residue" evidence="2">
    <location>
        <position position="1"/>
    </location>
</feature>
<name>A0A2H3JFD6_WOLCO</name>
<evidence type="ECO:0000313" key="3">
    <source>
        <dbReference type="Proteomes" id="UP000218811"/>
    </source>
</evidence>
<accession>A0A2H3JFD6</accession>
<evidence type="ECO:0000313" key="2">
    <source>
        <dbReference type="EMBL" id="PCH40932.1"/>
    </source>
</evidence>
<gene>
    <name evidence="2" type="ORF">WOLCODRAFT_51780</name>
</gene>
<feature type="non-terminal residue" evidence="2">
    <location>
        <position position="227"/>
    </location>
</feature>
<organism evidence="2 3">
    <name type="scientific">Wolfiporia cocos (strain MD-104)</name>
    <name type="common">Brown rot fungus</name>
    <dbReference type="NCBI Taxonomy" id="742152"/>
    <lineage>
        <taxon>Eukaryota</taxon>
        <taxon>Fungi</taxon>
        <taxon>Dikarya</taxon>
        <taxon>Basidiomycota</taxon>
        <taxon>Agaricomycotina</taxon>
        <taxon>Agaricomycetes</taxon>
        <taxon>Polyporales</taxon>
        <taxon>Phaeolaceae</taxon>
        <taxon>Wolfiporia</taxon>
    </lineage>
</organism>
<dbReference type="Pfam" id="PF20415">
    <property type="entry name" value="DUF6699"/>
    <property type="match status" value="1"/>
</dbReference>